<organism evidence="1 2">
    <name type="scientific">Aldrovandia affinis</name>
    <dbReference type="NCBI Taxonomy" id="143900"/>
    <lineage>
        <taxon>Eukaryota</taxon>
        <taxon>Metazoa</taxon>
        <taxon>Chordata</taxon>
        <taxon>Craniata</taxon>
        <taxon>Vertebrata</taxon>
        <taxon>Euteleostomi</taxon>
        <taxon>Actinopterygii</taxon>
        <taxon>Neopterygii</taxon>
        <taxon>Teleostei</taxon>
        <taxon>Notacanthiformes</taxon>
        <taxon>Halosauridae</taxon>
        <taxon>Aldrovandia</taxon>
    </lineage>
</organism>
<sequence>MLRQAAEDQIRDMAAAGVIEPSDSPWVAPAVLVKKKDDSWCFCIDYRRLNAMTKKDSPLDRPRPAVRGGGL</sequence>
<evidence type="ECO:0008006" key="3">
    <source>
        <dbReference type="Google" id="ProtNLM"/>
    </source>
</evidence>
<protein>
    <recommendedName>
        <fullName evidence="3">Transposon Ty3-I Gag-Pol polyprotein</fullName>
    </recommendedName>
</protein>
<name>A0AAD7TBA3_9TELE</name>
<dbReference type="PANTHER" id="PTHR24559:SF444">
    <property type="entry name" value="REVERSE TRANSCRIPTASE DOMAIN-CONTAINING PROTEIN"/>
    <property type="match status" value="1"/>
</dbReference>
<evidence type="ECO:0000313" key="1">
    <source>
        <dbReference type="EMBL" id="KAJ8417811.1"/>
    </source>
</evidence>
<keyword evidence="2" id="KW-1185">Reference proteome</keyword>
<dbReference type="InterPro" id="IPR053134">
    <property type="entry name" value="RNA-dir_DNA_polymerase"/>
</dbReference>
<dbReference type="Proteomes" id="UP001221898">
    <property type="component" value="Unassembled WGS sequence"/>
</dbReference>
<accession>A0AAD7TBA3</accession>
<reference evidence="1" key="1">
    <citation type="journal article" date="2023" name="Science">
        <title>Genome structures resolve the early diversification of teleost fishes.</title>
        <authorList>
            <person name="Parey E."/>
            <person name="Louis A."/>
            <person name="Montfort J."/>
            <person name="Bouchez O."/>
            <person name="Roques C."/>
            <person name="Iampietro C."/>
            <person name="Lluch J."/>
            <person name="Castinel A."/>
            <person name="Donnadieu C."/>
            <person name="Desvignes T."/>
            <person name="Floi Bucao C."/>
            <person name="Jouanno E."/>
            <person name="Wen M."/>
            <person name="Mejri S."/>
            <person name="Dirks R."/>
            <person name="Jansen H."/>
            <person name="Henkel C."/>
            <person name="Chen W.J."/>
            <person name="Zahm M."/>
            <person name="Cabau C."/>
            <person name="Klopp C."/>
            <person name="Thompson A.W."/>
            <person name="Robinson-Rechavi M."/>
            <person name="Braasch I."/>
            <person name="Lecointre G."/>
            <person name="Bobe J."/>
            <person name="Postlethwait J.H."/>
            <person name="Berthelot C."/>
            <person name="Roest Crollius H."/>
            <person name="Guiguen Y."/>
        </authorList>
    </citation>
    <scope>NUCLEOTIDE SEQUENCE</scope>
    <source>
        <strain evidence="1">NC1722</strain>
    </source>
</reference>
<dbReference type="SUPFAM" id="SSF56672">
    <property type="entry name" value="DNA/RNA polymerases"/>
    <property type="match status" value="1"/>
</dbReference>
<dbReference type="EMBL" id="JAINUG010000003">
    <property type="protein sequence ID" value="KAJ8417811.1"/>
    <property type="molecule type" value="Genomic_DNA"/>
</dbReference>
<proteinExistence type="predicted"/>
<dbReference type="AlphaFoldDB" id="A0AAD7TBA3"/>
<dbReference type="Gene3D" id="3.10.10.10">
    <property type="entry name" value="HIV Type 1 Reverse Transcriptase, subunit A, domain 1"/>
    <property type="match status" value="1"/>
</dbReference>
<dbReference type="InterPro" id="IPR043502">
    <property type="entry name" value="DNA/RNA_pol_sf"/>
</dbReference>
<dbReference type="PANTHER" id="PTHR24559">
    <property type="entry name" value="TRANSPOSON TY3-I GAG-POL POLYPROTEIN"/>
    <property type="match status" value="1"/>
</dbReference>
<comment type="caution">
    <text evidence="1">The sequence shown here is derived from an EMBL/GenBank/DDBJ whole genome shotgun (WGS) entry which is preliminary data.</text>
</comment>
<gene>
    <name evidence="1" type="ORF">AAFF_G00226540</name>
</gene>
<evidence type="ECO:0000313" key="2">
    <source>
        <dbReference type="Proteomes" id="UP001221898"/>
    </source>
</evidence>